<organism evidence="2 3">
    <name type="scientific">Echinicola vietnamensis (strain DSM 17526 / LMG 23754 / KMM 6221)</name>
    <dbReference type="NCBI Taxonomy" id="926556"/>
    <lineage>
        <taxon>Bacteria</taxon>
        <taxon>Pseudomonadati</taxon>
        <taxon>Bacteroidota</taxon>
        <taxon>Cytophagia</taxon>
        <taxon>Cytophagales</taxon>
        <taxon>Cyclobacteriaceae</taxon>
        <taxon>Echinicola</taxon>
    </lineage>
</organism>
<dbReference type="SUPFAM" id="SSF52096">
    <property type="entry name" value="ClpP/crotonase"/>
    <property type="match status" value="1"/>
</dbReference>
<dbReference type="InterPro" id="IPR005151">
    <property type="entry name" value="Tail-specific_protease"/>
</dbReference>
<dbReference type="Gene3D" id="3.90.226.10">
    <property type="entry name" value="2-enoyl-CoA Hydratase, Chain A, domain 1"/>
    <property type="match status" value="1"/>
</dbReference>
<dbReference type="Proteomes" id="UP000010796">
    <property type="component" value="Chromosome"/>
</dbReference>
<reference evidence="3" key="1">
    <citation type="submission" date="2012-02" db="EMBL/GenBank/DDBJ databases">
        <title>The complete genome of Echinicola vietnamensis DSM 17526.</title>
        <authorList>
            <person name="Lucas S."/>
            <person name="Copeland A."/>
            <person name="Lapidus A."/>
            <person name="Glavina del Rio T."/>
            <person name="Dalin E."/>
            <person name="Tice H."/>
            <person name="Bruce D."/>
            <person name="Goodwin L."/>
            <person name="Pitluck S."/>
            <person name="Peters L."/>
            <person name="Ovchinnikova G."/>
            <person name="Teshima H."/>
            <person name="Kyrpides N."/>
            <person name="Mavromatis K."/>
            <person name="Ivanova N."/>
            <person name="Brettin T."/>
            <person name="Detter J.C."/>
            <person name="Han C."/>
            <person name="Larimer F."/>
            <person name="Land M."/>
            <person name="Hauser L."/>
            <person name="Markowitz V."/>
            <person name="Cheng J.-F."/>
            <person name="Hugenholtz P."/>
            <person name="Woyke T."/>
            <person name="Wu D."/>
            <person name="Brambilla E."/>
            <person name="Klenk H.-P."/>
            <person name="Eisen J.A."/>
        </authorList>
    </citation>
    <scope>NUCLEOTIDE SEQUENCE [LARGE SCALE GENOMIC DNA]</scope>
    <source>
        <strain evidence="3">DSM 17526 / LMG 23754 / KMM 6221</strain>
    </source>
</reference>
<dbReference type="GO" id="GO:0008236">
    <property type="term" value="F:serine-type peptidase activity"/>
    <property type="evidence" value="ECO:0007669"/>
    <property type="project" value="InterPro"/>
</dbReference>
<dbReference type="RefSeq" id="WP_015266349.1">
    <property type="nucleotide sequence ID" value="NC_019904.1"/>
</dbReference>
<keyword evidence="3" id="KW-1185">Reference proteome</keyword>
<dbReference type="Gene3D" id="2.60.120.260">
    <property type="entry name" value="Galactose-binding domain-like"/>
    <property type="match status" value="1"/>
</dbReference>
<dbReference type="HOGENOM" id="CLU_368377_0_0_10"/>
<dbReference type="PANTHER" id="PTHR11261">
    <property type="entry name" value="INTERPHOTORECEPTOR RETINOID-BINDING PROTEIN"/>
    <property type="match status" value="1"/>
</dbReference>
<dbReference type="InterPro" id="IPR029045">
    <property type="entry name" value="ClpP/crotonase-like_dom_sf"/>
</dbReference>
<dbReference type="Pfam" id="PF03572">
    <property type="entry name" value="Peptidase_S41"/>
    <property type="match status" value="1"/>
</dbReference>
<gene>
    <name evidence="2" type="ordered locus">Echvi_2551</name>
</gene>
<sequence>MIDLFNFFRNTLVVLMVGTSFAWAQASRQVENLEVFAKAYGYVKYFHPSDEAAQLDWGWFAVHGAQKVINCPTSETLVDSLNHLFAPIAPTVYFSSRALEKPRVLEVATPHDLKGFDKVYWQHYGVGKDMLNPSKLYKSVRVNRLEVEQEAGSFGGIGRSIKANDHHGKKFKLTGYARLSPGSQGTGHLWVREDTKRNGMGFFNNMDDRPITSSEWTKYEIEGRLGDFSDRLVFGAFLKGRGSFKLDDIHLYIETDSQWEDVPLENNSFEGKDWARNGWEKMGEKYDQFTDDVDKFDGQYSLVIKYTGNENRKIQKPIFEEAPSMEEPWITALGSGVWINMPLVLFTDKDHTFPVATEDIVAYMDQAEKDTPTDAASLAFRLGNIINAWNVFQHFYPYFDEVGANWDMVLHDQLLRTFSSNKETHIDDLKTLTAPLKDGHINVSGPSSSYFSPPILWEWVENELVITEVYDEKLGLNRGDVVEAINGHEPNDYFDQFRGKISAPTKGWLDYRANSETLFGEEGSEMDIDVNGRKYQLIRDVDHYQHRTNQRKSLPPYRFMDGGIIYINLDVAPMDTIDAIMPQLEKCTGIIADLRGYPVGDNHMLINYLLKKSDKSKWMHVDQVIYPDRVNPAGQSSQGWQMSPQKPYLGDRKVVFIIDGQAISYAESYMGFVEANDLATIIGQPTAGTNGSFNAFTLPGGYKITFTGMHVVKHDGSQHHGIGVLPDIYVEKTIAGVKAGRDEFLEKAIQLLTK</sequence>
<proteinExistence type="predicted"/>
<dbReference type="AlphaFoldDB" id="L0G1A8"/>
<feature type="domain" description="Tail specific protease" evidence="1">
    <location>
        <begin position="577"/>
        <end position="730"/>
    </location>
</feature>
<keyword evidence="2" id="KW-0645">Protease</keyword>
<dbReference type="STRING" id="926556.Echvi_2551"/>
<evidence type="ECO:0000313" key="2">
    <source>
        <dbReference type="EMBL" id="AGA78796.1"/>
    </source>
</evidence>
<dbReference type="OrthoDB" id="5379939at2"/>
<keyword evidence="2" id="KW-0378">Hydrolase</keyword>
<evidence type="ECO:0000313" key="3">
    <source>
        <dbReference type="Proteomes" id="UP000010796"/>
    </source>
</evidence>
<dbReference type="PATRIC" id="fig|926556.3.peg.2689"/>
<dbReference type="eggNOG" id="COG0793">
    <property type="taxonomic scope" value="Bacteria"/>
</dbReference>
<name>L0G1A8_ECHVK</name>
<evidence type="ECO:0000259" key="1">
    <source>
        <dbReference type="Pfam" id="PF03572"/>
    </source>
</evidence>
<accession>L0G1A8</accession>
<dbReference type="PANTHER" id="PTHR11261:SF3">
    <property type="entry name" value="RETINOL-BINDING PROTEIN 3"/>
    <property type="match status" value="1"/>
</dbReference>
<dbReference type="KEGG" id="evi:Echvi_2551"/>
<dbReference type="GO" id="GO:0006508">
    <property type="term" value="P:proteolysis"/>
    <property type="evidence" value="ECO:0007669"/>
    <property type="project" value="UniProtKB-KW"/>
</dbReference>
<dbReference type="Gene3D" id="3.30.750.44">
    <property type="match status" value="1"/>
</dbReference>
<dbReference type="EMBL" id="CP003346">
    <property type="protein sequence ID" value="AGA78796.1"/>
    <property type="molecule type" value="Genomic_DNA"/>
</dbReference>
<protein>
    <submittedName>
        <fullName evidence="2">Periplasmic protease</fullName>
    </submittedName>
</protein>